<proteinExistence type="predicted"/>
<name>A0A9N9MCK1_9CUCU</name>
<keyword evidence="2" id="KW-1185">Reference proteome</keyword>
<protein>
    <submittedName>
        <fullName evidence="1">Uncharacterized protein</fullName>
    </submittedName>
</protein>
<reference evidence="1" key="1">
    <citation type="submission" date="2022-01" db="EMBL/GenBank/DDBJ databases">
        <authorList>
            <person name="King R."/>
        </authorList>
    </citation>
    <scope>NUCLEOTIDE SEQUENCE</scope>
</reference>
<dbReference type="AlphaFoldDB" id="A0A9N9MCK1"/>
<organism evidence="1 2">
    <name type="scientific">Ceutorhynchus assimilis</name>
    <name type="common">cabbage seed weevil</name>
    <dbReference type="NCBI Taxonomy" id="467358"/>
    <lineage>
        <taxon>Eukaryota</taxon>
        <taxon>Metazoa</taxon>
        <taxon>Ecdysozoa</taxon>
        <taxon>Arthropoda</taxon>
        <taxon>Hexapoda</taxon>
        <taxon>Insecta</taxon>
        <taxon>Pterygota</taxon>
        <taxon>Neoptera</taxon>
        <taxon>Endopterygota</taxon>
        <taxon>Coleoptera</taxon>
        <taxon>Polyphaga</taxon>
        <taxon>Cucujiformia</taxon>
        <taxon>Curculionidae</taxon>
        <taxon>Ceutorhynchinae</taxon>
        <taxon>Ceutorhynchus</taxon>
    </lineage>
</organism>
<evidence type="ECO:0000313" key="1">
    <source>
        <dbReference type="EMBL" id="CAG9761592.1"/>
    </source>
</evidence>
<evidence type="ECO:0000313" key="2">
    <source>
        <dbReference type="Proteomes" id="UP001152799"/>
    </source>
</evidence>
<dbReference type="Proteomes" id="UP001152799">
    <property type="component" value="Chromosome 10"/>
</dbReference>
<gene>
    <name evidence="1" type="ORF">CEUTPL_LOCUS2292</name>
</gene>
<accession>A0A9N9MCK1</accession>
<dbReference type="EMBL" id="OU892286">
    <property type="protein sequence ID" value="CAG9761592.1"/>
    <property type="molecule type" value="Genomic_DNA"/>
</dbReference>
<sequence length="74" mass="8464">MDGIKLDPLFYGWERDRDGYLAPTSVTKEIAPSDILKMVFCNRKEGTCNKTCSCRKLGLKCSAKMWSMLRNDLL</sequence>